<name>A0ABW5M4Q4_9BACT</name>
<organism evidence="1 2">
    <name type="scientific">Spirosoma soli</name>
    <dbReference type="NCBI Taxonomy" id="1770529"/>
    <lineage>
        <taxon>Bacteria</taxon>
        <taxon>Pseudomonadati</taxon>
        <taxon>Bacteroidota</taxon>
        <taxon>Cytophagia</taxon>
        <taxon>Cytophagales</taxon>
        <taxon>Cytophagaceae</taxon>
        <taxon>Spirosoma</taxon>
    </lineage>
</organism>
<evidence type="ECO:0000313" key="2">
    <source>
        <dbReference type="Proteomes" id="UP001597469"/>
    </source>
</evidence>
<reference evidence="2" key="1">
    <citation type="journal article" date="2019" name="Int. J. Syst. Evol. Microbiol.">
        <title>The Global Catalogue of Microorganisms (GCM) 10K type strain sequencing project: providing services to taxonomists for standard genome sequencing and annotation.</title>
        <authorList>
            <consortium name="The Broad Institute Genomics Platform"/>
            <consortium name="The Broad Institute Genome Sequencing Center for Infectious Disease"/>
            <person name="Wu L."/>
            <person name="Ma J."/>
        </authorList>
    </citation>
    <scope>NUCLEOTIDE SEQUENCE [LARGE SCALE GENOMIC DNA]</scope>
    <source>
        <strain evidence="2">KCTC 42805</strain>
    </source>
</reference>
<accession>A0ABW5M4Q4</accession>
<proteinExistence type="predicted"/>
<keyword evidence="2" id="KW-1185">Reference proteome</keyword>
<sequence length="100" mass="11924">MKANQKLRGLGPRIKLLKRHVIEWSDLLEQQKQIRRLAQEQANRQSSSHCVGKMAMLEQVTNQVFWLTQLSIRHTEERQQLKARHQQEEVDLEQIINMLK</sequence>
<comment type="caution">
    <text evidence="1">The sequence shown here is derived from an EMBL/GenBank/DDBJ whole genome shotgun (WGS) entry which is preliminary data.</text>
</comment>
<dbReference type="Proteomes" id="UP001597469">
    <property type="component" value="Unassembled WGS sequence"/>
</dbReference>
<evidence type="ECO:0000313" key="1">
    <source>
        <dbReference type="EMBL" id="MFD2571995.1"/>
    </source>
</evidence>
<dbReference type="EMBL" id="JBHULN010000008">
    <property type="protein sequence ID" value="MFD2571995.1"/>
    <property type="molecule type" value="Genomic_DNA"/>
</dbReference>
<dbReference type="RefSeq" id="WP_381523998.1">
    <property type="nucleotide sequence ID" value="NZ_JBHULN010000008.1"/>
</dbReference>
<protein>
    <recommendedName>
        <fullName evidence="3">Flagellar export protein FliJ</fullName>
    </recommendedName>
</protein>
<gene>
    <name evidence="1" type="ORF">ACFSUS_15230</name>
</gene>
<evidence type="ECO:0008006" key="3">
    <source>
        <dbReference type="Google" id="ProtNLM"/>
    </source>
</evidence>